<keyword evidence="10" id="KW-0675">Receptor</keyword>
<keyword evidence="11 12" id="KW-0998">Cell outer membrane</keyword>
<dbReference type="GO" id="GO:0044718">
    <property type="term" value="P:siderophore transmembrane transport"/>
    <property type="evidence" value="ECO:0007669"/>
    <property type="project" value="TreeGrafter"/>
</dbReference>
<evidence type="ECO:0000256" key="6">
    <source>
        <dbReference type="ARBA" id="ARBA00022729"/>
    </source>
</evidence>
<proteinExistence type="inferred from homology"/>
<dbReference type="InterPro" id="IPR037066">
    <property type="entry name" value="Plug_dom_sf"/>
</dbReference>
<reference evidence="18" key="1">
    <citation type="submission" date="2016-10" db="EMBL/GenBank/DDBJ databases">
        <authorList>
            <person name="Varghese N."/>
            <person name="Submissions S."/>
        </authorList>
    </citation>
    <scope>NUCLEOTIDE SEQUENCE [LARGE SCALE GENOMIC DNA]</scope>
    <source>
        <strain evidence="18">CGMCC 1.11014</strain>
    </source>
</reference>
<dbReference type="RefSeq" id="WP_093555980.1">
    <property type="nucleotide sequence ID" value="NZ_FPBO01000010.1"/>
</dbReference>
<evidence type="ECO:0000256" key="10">
    <source>
        <dbReference type="ARBA" id="ARBA00023170"/>
    </source>
</evidence>
<keyword evidence="9 12" id="KW-0472">Membrane</keyword>
<evidence type="ECO:0000256" key="4">
    <source>
        <dbReference type="ARBA" id="ARBA00022452"/>
    </source>
</evidence>
<dbReference type="SUPFAM" id="SSF56935">
    <property type="entry name" value="Porins"/>
    <property type="match status" value="1"/>
</dbReference>
<evidence type="ECO:0000313" key="17">
    <source>
        <dbReference type="EMBL" id="SFU81289.1"/>
    </source>
</evidence>
<keyword evidence="3 12" id="KW-0813">Transport</keyword>
<gene>
    <name evidence="17" type="ORF">SAMN05216552_1010139</name>
</gene>
<dbReference type="PANTHER" id="PTHR30069:SF53">
    <property type="entry name" value="COLICIN I RECEPTOR-RELATED"/>
    <property type="match status" value="1"/>
</dbReference>
<keyword evidence="6 14" id="KW-0732">Signal</keyword>
<dbReference type="InterPro" id="IPR000531">
    <property type="entry name" value="Beta-barrel_TonB"/>
</dbReference>
<evidence type="ECO:0000259" key="15">
    <source>
        <dbReference type="Pfam" id="PF00593"/>
    </source>
</evidence>
<dbReference type="Gene3D" id="2.170.130.10">
    <property type="entry name" value="TonB-dependent receptor, plug domain"/>
    <property type="match status" value="1"/>
</dbReference>
<evidence type="ECO:0000256" key="9">
    <source>
        <dbReference type="ARBA" id="ARBA00023136"/>
    </source>
</evidence>
<evidence type="ECO:0000313" key="18">
    <source>
        <dbReference type="Proteomes" id="UP000199391"/>
    </source>
</evidence>
<keyword evidence="18" id="KW-1185">Reference proteome</keyword>
<evidence type="ECO:0000256" key="8">
    <source>
        <dbReference type="ARBA" id="ARBA00023077"/>
    </source>
</evidence>
<feature type="signal peptide" evidence="14">
    <location>
        <begin position="1"/>
        <end position="31"/>
    </location>
</feature>
<dbReference type="Pfam" id="PF07715">
    <property type="entry name" value="Plug"/>
    <property type="match status" value="1"/>
</dbReference>
<dbReference type="InterPro" id="IPR036942">
    <property type="entry name" value="Beta-barrel_TonB_sf"/>
</dbReference>
<dbReference type="InterPro" id="IPR039426">
    <property type="entry name" value="TonB-dep_rcpt-like"/>
</dbReference>
<evidence type="ECO:0000256" key="3">
    <source>
        <dbReference type="ARBA" id="ARBA00022448"/>
    </source>
</evidence>
<dbReference type="AlphaFoldDB" id="A0A1I7J7V2"/>
<evidence type="ECO:0000256" key="11">
    <source>
        <dbReference type="ARBA" id="ARBA00023237"/>
    </source>
</evidence>
<dbReference type="PANTHER" id="PTHR30069">
    <property type="entry name" value="TONB-DEPENDENT OUTER MEMBRANE RECEPTOR"/>
    <property type="match status" value="1"/>
</dbReference>
<dbReference type="InterPro" id="IPR012910">
    <property type="entry name" value="Plug_dom"/>
</dbReference>
<accession>A0A1I7J7V2</accession>
<evidence type="ECO:0000256" key="14">
    <source>
        <dbReference type="SAM" id="SignalP"/>
    </source>
</evidence>
<dbReference type="Proteomes" id="UP000199391">
    <property type="component" value="Unassembled WGS sequence"/>
</dbReference>
<feature type="domain" description="TonB-dependent receptor-like beta-barrel" evidence="15">
    <location>
        <begin position="204"/>
        <end position="608"/>
    </location>
</feature>
<dbReference type="Gene3D" id="2.40.170.20">
    <property type="entry name" value="TonB-dependent receptor, beta-barrel domain"/>
    <property type="match status" value="1"/>
</dbReference>
<evidence type="ECO:0000256" key="2">
    <source>
        <dbReference type="ARBA" id="ARBA00009810"/>
    </source>
</evidence>
<dbReference type="GO" id="GO:0009279">
    <property type="term" value="C:cell outer membrane"/>
    <property type="evidence" value="ECO:0007669"/>
    <property type="project" value="UniProtKB-SubCell"/>
</dbReference>
<comment type="subcellular location">
    <subcellularLocation>
        <location evidence="1 12">Cell outer membrane</location>
        <topology evidence="1 12">Multi-pass membrane protein</topology>
    </subcellularLocation>
</comment>
<comment type="similarity">
    <text evidence="2 12 13">Belongs to the TonB-dependent receptor family.</text>
</comment>
<evidence type="ECO:0000256" key="12">
    <source>
        <dbReference type="PROSITE-ProRule" id="PRU01360"/>
    </source>
</evidence>
<keyword evidence="7" id="KW-0406">Ion transport</keyword>
<evidence type="ECO:0000259" key="16">
    <source>
        <dbReference type="Pfam" id="PF07715"/>
    </source>
</evidence>
<dbReference type="OrthoDB" id="183532at2"/>
<dbReference type="EMBL" id="FPBO01000010">
    <property type="protein sequence ID" value="SFU81289.1"/>
    <property type="molecule type" value="Genomic_DNA"/>
</dbReference>
<keyword evidence="4 12" id="KW-1134">Transmembrane beta strand</keyword>
<dbReference type="GO" id="GO:0015344">
    <property type="term" value="F:siderophore uptake transmembrane transporter activity"/>
    <property type="evidence" value="ECO:0007669"/>
    <property type="project" value="TreeGrafter"/>
</dbReference>
<feature type="domain" description="TonB-dependent receptor plug" evidence="16">
    <location>
        <begin position="60"/>
        <end position="169"/>
    </location>
</feature>
<evidence type="ECO:0000256" key="7">
    <source>
        <dbReference type="ARBA" id="ARBA00023065"/>
    </source>
</evidence>
<name>A0A1I7J7V2_9BURK</name>
<keyword evidence="5 12" id="KW-0812">Transmembrane</keyword>
<sequence>MDFPALHPRLCLRALLAASATLGAGHCLANAQTPVNFVDLSLEELSDFRITSVSRKEERLADAAASIQVLTADAIRRAGARTLPEALRLASNLQVARINASSYAISARGSNTTTANKLLVMIDGRTVYTPLYSGVFWDAQDVLLADIDRIEVVSGPGGTLWGTNAVNGVINIITRRAQAADGDLAQLGGGQAGLGTAYRHSGALGGGGAYRVYAKADRERRSATLAGPRARDEQVRAQAGFRADWRDGGDGMSLLGDLYRDGAQQQPTAQQPAPGRVRLSGANLVARWERATADGGSWHVQGYLDRTEREIPGTFAQQLNTLDLDLQYSQPELNGRQRTFGGGYRLANDRVTNSAALAFLPARRQLRWANLFAQQEQDLPNNMRLTLGLRLESNIYTGVEWLPSMKLAWKPTAEGIWWAGLARAVRAPSRIDTEFYIPGRAPYQLAGGPDFRAELADTLELGRRASHGNALTYSLVAYHTQYRRLRSIGALPDRTLVLDNQVHGQVQGLEATVAHQVTPAWSIDAGGMLQHQSFSGGVTPQSPQGNDPRAQLTLRSKWNLDARQEWDVTLRHVGRLPSPAVPSYTVLDLHWALRLSPTMDVAVNAANLFNRRHREFASGNAARQPVNPVVFGRSVNVMLTARF</sequence>
<evidence type="ECO:0000256" key="5">
    <source>
        <dbReference type="ARBA" id="ARBA00022692"/>
    </source>
</evidence>
<dbReference type="STRING" id="1035707.SAMN05216552_1010139"/>
<organism evidence="17 18">
    <name type="scientific">Pseudoduganella namucuonensis</name>
    <dbReference type="NCBI Taxonomy" id="1035707"/>
    <lineage>
        <taxon>Bacteria</taxon>
        <taxon>Pseudomonadati</taxon>
        <taxon>Pseudomonadota</taxon>
        <taxon>Betaproteobacteria</taxon>
        <taxon>Burkholderiales</taxon>
        <taxon>Oxalobacteraceae</taxon>
        <taxon>Telluria group</taxon>
        <taxon>Pseudoduganella</taxon>
    </lineage>
</organism>
<keyword evidence="8 13" id="KW-0798">TonB box</keyword>
<dbReference type="Pfam" id="PF00593">
    <property type="entry name" value="TonB_dep_Rec_b-barrel"/>
    <property type="match status" value="1"/>
</dbReference>
<evidence type="ECO:0000256" key="13">
    <source>
        <dbReference type="RuleBase" id="RU003357"/>
    </source>
</evidence>
<feature type="chain" id="PRO_5011590597" evidence="14">
    <location>
        <begin position="32"/>
        <end position="643"/>
    </location>
</feature>
<dbReference type="PROSITE" id="PS52016">
    <property type="entry name" value="TONB_DEPENDENT_REC_3"/>
    <property type="match status" value="1"/>
</dbReference>
<evidence type="ECO:0000256" key="1">
    <source>
        <dbReference type="ARBA" id="ARBA00004571"/>
    </source>
</evidence>
<protein>
    <submittedName>
        <fullName evidence="17">Iron complex outermembrane recepter protein</fullName>
    </submittedName>
</protein>